<sequence>MSLPPIDRIQSMRPVAAEAAALATGRVVPVVPVNPSQRVDAPAEVSPSVINMITTGDKPNAGEGVYRSVADPVRQTPQEAAPKDWTIKRPEPEKVETPPPEPLSKILLDHIKSLWLASASAVQVQEQVKNQIDSTKAAANLAPGVLSSEVYTYSPSKINKTDKTQT</sequence>
<evidence type="ECO:0000313" key="3">
    <source>
        <dbReference type="Proteomes" id="UP000185911"/>
    </source>
</evidence>
<protein>
    <submittedName>
        <fullName evidence="2">Uncharacterized protein</fullName>
    </submittedName>
</protein>
<dbReference type="EMBL" id="MSYM01000004">
    <property type="protein sequence ID" value="OLP08343.1"/>
    <property type="molecule type" value="Genomic_DNA"/>
</dbReference>
<feature type="region of interest" description="Disordered" evidence="1">
    <location>
        <begin position="70"/>
        <end position="102"/>
    </location>
</feature>
<comment type="caution">
    <text evidence="2">The sequence shown here is derived from an EMBL/GenBank/DDBJ whole genome shotgun (WGS) entry which is preliminary data.</text>
</comment>
<reference evidence="2 3" key="1">
    <citation type="submission" date="2017-01" db="EMBL/GenBank/DDBJ databases">
        <title>Genome sequence of Rhodoferax antarcticus ANT.BR, a psychrophilic purple nonsulfur bacterium from an Antarctic microbial mat.</title>
        <authorList>
            <person name="Baker J."/>
            <person name="Riester C."/>
            <person name="Skinner B."/>
            <person name="Newell A."/>
            <person name="Swingley W."/>
            <person name="Madigan M."/>
            <person name="Jung D."/>
            <person name="Asao M."/>
            <person name="Chen M."/>
            <person name="Loughlin P."/>
            <person name="Pan H."/>
            <person name="Lin S."/>
            <person name="Li N."/>
            <person name="Shaw J."/>
            <person name="Prado M."/>
            <person name="Sherman C."/>
            <person name="Li X."/>
            <person name="Tang J."/>
            <person name="Blankenship R."/>
            <person name="Zhao T."/>
            <person name="Touchman J."/>
            <person name="Sattley M."/>
        </authorList>
    </citation>
    <scope>NUCLEOTIDE SEQUENCE [LARGE SCALE GENOMIC DNA]</scope>
    <source>
        <strain evidence="2 3">ANT.BR</strain>
    </source>
</reference>
<evidence type="ECO:0000313" key="2">
    <source>
        <dbReference type="EMBL" id="OLP08343.1"/>
    </source>
</evidence>
<proteinExistence type="predicted"/>
<organism evidence="2 3">
    <name type="scientific">Rhodoferax antarcticus ANT.BR</name>
    <dbReference type="NCBI Taxonomy" id="1111071"/>
    <lineage>
        <taxon>Bacteria</taxon>
        <taxon>Pseudomonadati</taxon>
        <taxon>Pseudomonadota</taxon>
        <taxon>Betaproteobacteria</taxon>
        <taxon>Burkholderiales</taxon>
        <taxon>Comamonadaceae</taxon>
        <taxon>Rhodoferax</taxon>
    </lineage>
</organism>
<dbReference type="AlphaFoldDB" id="A0A1Q8YK52"/>
<name>A0A1Q8YK52_9BURK</name>
<keyword evidence="3" id="KW-1185">Reference proteome</keyword>
<accession>A0A1Q8YK52</accession>
<feature type="compositionally biased region" description="Basic and acidic residues" evidence="1">
    <location>
        <begin position="81"/>
        <end position="96"/>
    </location>
</feature>
<gene>
    <name evidence="2" type="ORF">BLL52_0345</name>
</gene>
<evidence type="ECO:0000256" key="1">
    <source>
        <dbReference type="SAM" id="MobiDB-lite"/>
    </source>
</evidence>
<dbReference type="Proteomes" id="UP000185911">
    <property type="component" value="Unassembled WGS sequence"/>
</dbReference>
<dbReference type="RefSeq" id="WP_139313262.1">
    <property type="nucleotide sequence ID" value="NZ_MSYM01000004.1"/>
</dbReference>